<protein>
    <submittedName>
        <fullName evidence="1">Uncharacterized protein</fullName>
    </submittedName>
</protein>
<dbReference type="EMBL" id="GBRH01265168">
    <property type="protein sequence ID" value="JAD32727.1"/>
    <property type="molecule type" value="Transcribed_RNA"/>
</dbReference>
<name>A0A0A8ZCY3_ARUDO</name>
<sequence length="25" mass="2958">MMGREAEDIFPFCEYCPGLSWMCKL</sequence>
<proteinExistence type="predicted"/>
<accession>A0A0A8ZCY3</accession>
<reference evidence="1" key="1">
    <citation type="submission" date="2014-09" db="EMBL/GenBank/DDBJ databases">
        <authorList>
            <person name="Magalhaes I.L.F."/>
            <person name="Oliveira U."/>
            <person name="Santos F.R."/>
            <person name="Vidigal T.H.D.A."/>
            <person name="Brescovit A.D."/>
            <person name="Santos A.J."/>
        </authorList>
    </citation>
    <scope>NUCLEOTIDE SEQUENCE</scope>
    <source>
        <tissue evidence="1">Shoot tissue taken approximately 20 cm above the soil surface</tissue>
    </source>
</reference>
<reference evidence="1" key="2">
    <citation type="journal article" date="2015" name="Data Brief">
        <title>Shoot transcriptome of the giant reed, Arundo donax.</title>
        <authorList>
            <person name="Barrero R.A."/>
            <person name="Guerrero F.D."/>
            <person name="Moolhuijzen P."/>
            <person name="Goolsby J.A."/>
            <person name="Tidwell J."/>
            <person name="Bellgard S.E."/>
            <person name="Bellgard M.I."/>
        </authorList>
    </citation>
    <scope>NUCLEOTIDE SEQUENCE</scope>
    <source>
        <tissue evidence="1">Shoot tissue taken approximately 20 cm above the soil surface</tissue>
    </source>
</reference>
<dbReference type="AlphaFoldDB" id="A0A0A8ZCY3"/>
<organism evidence="1">
    <name type="scientific">Arundo donax</name>
    <name type="common">Giant reed</name>
    <name type="synonym">Donax arundinaceus</name>
    <dbReference type="NCBI Taxonomy" id="35708"/>
    <lineage>
        <taxon>Eukaryota</taxon>
        <taxon>Viridiplantae</taxon>
        <taxon>Streptophyta</taxon>
        <taxon>Embryophyta</taxon>
        <taxon>Tracheophyta</taxon>
        <taxon>Spermatophyta</taxon>
        <taxon>Magnoliopsida</taxon>
        <taxon>Liliopsida</taxon>
        <taxon>Poales</taxon>
        <taxon>Poaceae</taxon>
        <taxon>PACMAD clade</taxon>
        <taxon>Arundinoideae</taxon>
        <taxon>Arundineae</taxon>
        <taxon>Arundo</taxon>
    </lineage>
</organism>
<evidence type="ECO:0000313" key="1">
    <source>
        <dbReference type="EMBL" id="JAD32727.1"/>
    </source>
</evidence>